<dbReference type="EMBL" id="JAEUAO010000001">
    <property type="protein sequence ID" value="MBW9062376.1"/>
    <property type="molecule type" value="Genomic_DNA"/>
</dbReference>
<organism evidence="1 2">
    <name type="scientific">Rhizobium herbae</name>
    <dbReference type="NCBI Taxonomy" id="508661"/>
    <lineage>
        <taxon>Bacteria</taxon>
        <taxon>Pseudomonadati</taxon>
        <taxon>Pseudomonadota</taxon>
        <taxon>Alphaproteobacteria</taxon>
        <taxon>Hyphomicrobiales</taxon>
        <taxon>Rhizobiaceae</taxon>
        <taxon>Rhizobium/Agrobacterium group</taxon>
        <taxon>Rhizobium</taxon>
    </lineage>
</organism>
<evidence type="ECO:0000313" key="2">
    <source>
        <dbReference type="Proteomes" id="UP000757604"/>
    </source>
</evidence>
<proteinExistence type="predicted"/>
<gene>
    <name evidence="1" type="ORF">JNB71_03495</name>
</gene>
<comment type="caution">
    <text evidence="1">The sequence shown here is derived from an EMBL/GenBank/DDBJ whole genome shotgun (WGS) entry which is preliminary data.</text>
</comment>
<dbReference type="InterPro" id="IPR044000">
    <property type="entry name" value="Phage_tube_2"/>
</dbReference>
<protein>
    <recommendedName>
        <fullName evidence="3">Minor tail protein</fullName>
    </recommendedName>
</protein>
<keyword evidence="2" id="KW-1185">Reference proteome</keyword>
<sequence>MTYSENWNGYVALKAQSGKGVQASGAGGLLLPTSGGAGGLLTKQAVKSNIVRTDGQQLRGRHGSRRTAGTYTSELGIGRADPVWEALMRGAWSAADLTATQADVTSVTTSTSAIIGTSGSWITKGFRVGDVVRATGLPDAANNGVNLRIVGLTATVMTVAETLVANAAADTAFSIVRVGRVLINGAAGALPRTYFTIEEYEFDLDSSEVFTDCRWSRGMIRMNADGQLDTEFGWTGTGAVEALTGGSSPLLTSPTEPVSLSLAASESVIRFGSSDVADLTSFDFTLDLQPAAPSVVNKTGIAPDVFLGTMQVSMNMTLLRKDLQALADFNAETQLSVHLLAQENEASPTDFFSLFVPNFTLGGVAKSALAQTGGARTVTLSIPADLVGKDTRGGAFDPTTVKMQVSNAA</sequence>
<dbReference type="RefSeq" id="WP_220370432.1">
    <property type="nucleotide sequence ID" value="NZ_JAEUAO010000001.1"/>
</dbReference>
<dbReference type="Pfam" id="PF18906">
    <property type="entry name" value="Phage_tube_2"/>
    <property type="match status" value="1"/>
</dbReference>
<reference evidence="1 2" key="1">
    <citation type="journal article" date="2021" name="MBio">
        <title>Poor Competitiveness of Bradyrhizobium in Pigeon Pea Root Colonization in Indian Soils.</title>
        <authorList>
            <person name="Chalasani D."/>
            <person name="Basu A."/>
            <person name="Pullabhotla S.V.S.R.N."/>
            <person name="Jorrin B."/>
            <person name="Neal A.L."/>
            <person name="Poole P.S."/>
            <person name="Podile A.R."/>
            <person name="Tkacz A."/>
        </authorList>
    </citation>
    <scope>NUCLEOTIDE SEQUENCE [LARGE SCALE GENOMIC DNA]</scope>
    <source>
        <strain evidence="1 2">HU44</strain>
    </source>
</reference>
<name>A0ABS7H5G3_9HYPH</name>
<accession>A0ABS7H5G3</accession>
<dbReference type="Proteomes" id="UP000757604">
    <property type="component" value="Unassembled WGS sequence"/>
</dbReference>
<evidence type="ECO:0000313" key="1">
    <source>
        <dbReference type="EMBL" id="MBW9062376.1"/>
    </source>
</evidence>
<evidence type="ECO:0008006" key="3">
    <source>
        <dbReference type="Google" id="ProtNLM"/>
    </source>
</evidence>